<keyword evidence="2" id="KW-1185">Reference proteome</keyword>
<dbReference type="RefSeq" id="XP_024935517.1">
    <property type="nucleotide sequence ID" value="XM_025079749.1"/>
</dbReference>
<evidence type="ECO:0000313" key="2">
    <source>
        <dbReference type="Proteomes" id="UP000694920"/>
    </source>
</evidence>
<sequence length="236" mass="25885">MLSSYGYRTKGVSVLTIEKRNKKKSFLCIFLLAAIVMAEPPRFRQQSRFFARQQEETTPAPAEAPYAPSGWRPAGRAFELPQRQVQNTYGAPDPPAAYGPPSTTEAPTTAAPEEPTTVPPSEEDGANEFEEDGNQDEQQGEYYVALPDGRLQRVQYVSREDAAKMRYLAKIEARNVGPIYAYSPLQKLELIRPVKFEAPLAVVPIAAASDAPLSTSYTTVTTNFQPASGKVLLAAV</sequence>
<dbReference type="AlphaFoldDB" id="A0AAJ7R709"/>
<gene>
    <name evidence="3" type="primary">LOC107275161</name>
</gene>
<evidence type="ECO:0000313" key="3">
    <source>
        <dbReference type="RefSeq" id="XP_024935517.1"/>
    </source>
</evidence>
<feature type="region of interest" description="Disordered" evidence="1">
    <location>
        <begin position="86"/>
        <end position="136"/>
    </location>
</feature>
<dbReference type="Proteomes" id="UP000694920">
    <property type="component" value="Unplaced"/>
</dbReference>
<evidence type="ECO:0000256" key="1">
    <source>
        <dbReference type="SAM" id="MobiDB-lite"/>
    </source>
</evidence>
<protein>
    <submittedName>
        <fullName evidence="3">Uncharacterized protein LOC107275161 isoform X1</fullName>
    </submittedName>
</protein>
<proteinExistence type="predicted"/>
<reference evidence="3" key="1">
    <citation type="submission" date="2025-08" db="UniProtKB">
        <authorList>
            <consortium name="RefSeq"/>
        </authorList>
    </citation>
    <scope>IDENTIFICATION</scope>
</reference>
<dbReference type="GeneID" id="107275161"/>
<feature type="region of interest" description="Disordered" evidence="1">
    <location>
        <begin position="53"/>
        <end position="74"/>
    </location>
</feature>
<feature type="compositionally biased region" description="Low complexity" evidence="1">
    <location>
        <begin position="53"/>
        <end position="68"/>
    </location>
</feature>
<name>A0AAJ7R709_CEPCN</name>
<feature type="compositionally biased region" description="Low complexity" evidence="1">
    <location>
        <begin position="99"/>
        <end position="120"/>
    </location>
</feature>
<organism evidence="2 3">
    <name type="scientific">Cephus cinctus</name>
    <name type="common">Wheat stem sawfly</name>
    <dbReference type="NCBI Taxonomy" id="211228"/>
    <lineage>
        <taxon>Eukaryota</taxon>
        <taxon>Metazoa</taxon>
        <taxon>Ecdysozoa</taxon>
        <taxon>Arthropoda</taxon>
        <taxon>Hexapoda</taxon>
        <taxon>Insecta</taxon>
        <taxon>Pterygota</taxon>
        <taxon>Neoptera</taxon>
        <taxon>Endopterygota</taxon>
        <taxon>Hymenoptera</taxon>
        <taxon>Cephoidea</taxon>
        <taxon>Cephidae</taxon>
        <taxon>Cephus</taxon>
    </lineage>
</organism>
<feature type="compositionally biased region" description="Acidic residues" evidence="1">
    <location>
        <begin position="121"/>
        <end position="136"/>
    </location>
</feature>
<accession>A0AAJ7R709</accession>